<dbReference type="Proteomes" id="UP001337723">
    <property type="component" value="Chromosome"/>
</dbReference>
<dbReference type="CDD" id="cd06532">
    <property type="entry name" value="Glyco_transf_25"/>
    <property type="match status" value="1"/>
</dbReference>
<dbReference type="KEGG" id="rmai:MACH21_19690"/>
<proteinExistence type="predicted"/>
<evidence type="ECO:0000313" key="3">
    <source>
        <dbReference type="Proteomes" id="UP001337723"/>
    </source>
</evidence>
<reference evidence="2 3" key="1">
    <citation type="submission" date="2023-01" db="EMBL/GenBank/DDBJ databases">
        <title>Complete genome sequence of Roseicyclus marinus strain Dej080120_10.</title>
        <authorList>
            <person name="Ueki S."/>
            <person name="Maruyama F."/>
        </authorList>
    </citation>
    <scope>NUCLEOTIDE SEQUENCE [LARGE SCALE GENOMIC DNA]</scope>
    <source>
        <strain evidence="2 3">Dej080120_10</strain>
    </source>
</reference>
<name>A0AA48H8N6_9RHOB</name>
<gene>
    <name evidence="2" type="ORF">MACH21_19690</name>
</gene>
<accession>A0AA48H8N6</accession>
<dbReference type="Pfam" id="PF01755">
    <property type="entry name" value="Glyco_transf_25"/>
    <property type="match status" value="1"/>
</dbReference>
<dbReference type="InterPro" id="IPR002654">
    <property type="entry name" value="Glyco_trans_25"/>
</dbReference>
<dbReference type="EMBL" id="AP027266">
    <property type="protein sequence ID" value="BDW85792.1"/>
    <property type="molecule type" value="Genomic_DNA"/>
</dbReference>
<organism evidence="2 3">
    <name type="scientific">Roseicyclus marinus</name>
    <dbReference type="NCBI Taxonomy" id="2161673"/>
    <lineage>
        <taxon>Bacteria</taxon>
        <taxon>Pseudomonadati</taxon>
        <taxon>Pseudomonadota</taxon>
        <taxon>Alphaproteobacteria</taxon>
        <taxon>Rhodobacterales</taxon>
        <taxon>Roseobacteraceae</taxon>
        <taxon>Roseicyclus</taxon>
    </lineage>
</organism>
<feature type="domain" description="Glycosyl transferase family 25" evidence="1">
    <location>
        <begin position="5"/>
        <end position="106"/>
    </location>
</feature>
<keyword evidence="3" id="KW-1185">Reference proteome</keyword>
<dbReference type="RefSeq" id="WP_338271611.1">
    <property type="nucleotide sequence ID" value="NZ_AP027266.1"/>
</dbReference>
<evidence type="ECO:0000313" key="2">
    <source>
        <dbReference type="EMBL" id="BDW85792.1"/>
    </source>
</evidence>
<sequence>MADWPVYVINMEANQTRLARVAEELGRAGVAWERLPAVNGRALSAEETARVYDAKANARRARHDLVAPEIGCYLSHVRAAEWLRDGGAEAAVILEDDMRVTGDLAGVIAGLQADLAARPGEWDLVKLFSFKPVALSGVRQVGPGVSVGRPDRVPSTTLGYVLTRAGAEKILACVPPIFRPVDEDHKHFWEFGLKVAMIDPQPIAIGEQETPEGTVGESRRRMGKRDGALRRVWRTIRYQANYRLRLALSRGR</sequence>
<dbReference type="AlphaFoldDB" id="A0AA48H8N6"/>
<evidence type="ECO:0000259" key="1">
    <source>
        <dbReference type="Pfam" id="PF01755"/>
    </source>
</evidence>
<dbReference type="GO" id="GO:0016740">
    <property type="term" value="F:transferase activity"/>
    <property type="evidence" value="ECO:0007669"/>
    <property type="project" value="UniProtKB-KW"/>
</dbReference>
<protein>
    <submittedName>
        <fullName evidence="2">Glycosyl transferase</fullName>
    </submittedName>
</protein>
<keyword evidence="2" id="KW-0808">Transferase</keyword>